<name>A0ABX7MXA2_9BACT</name>
<keyword evidence="3" id="KW-1185">Reference proteome</keyword>
<accession>A0ABX7MXA2</accession>
<evidence type="ECO:0000259" key="1">
    <source>
        <dbReference type="Pfam" id="PF13454"/>
    </source>
</evidence>
<dbReference type="PANTHER" id="PTHR40254:SF1">
    <property type="entry name" value="BLR0577 PROTEIN"/>
    <property type="match status" value="1"/>
</dbReference>
<dbReference type="InterPro" id="IPR038732">
    <property type="entry name" value="HpyO/CreE_NAD-binding"/>
</dbReference>
<dbReference type="SUPFAM" id="SSF51905">
    <property type="entry name" value="FAD/NAD(P)-binding domain"/>
    <property type="match status" value="1"/>
</dbReference>
<gene>
    <name evidence="2" type="ORF">JY572_21810</name>
</gene>
<protein>
    <submittedName>
        <fullName evidence="2">FAD/NAD(P)-binding protein</fullName>
    </submittedName>
</protein>
<dbReference type="Proteomes" id="UP000663090">
    <property type="component" value="Chromosome"/>
</dbReference>
<reference evidence="2 3" key="1">
    <citation type="submission" date="2021-02" db="EMBL/GenBank/DDBJ databases">
        <title>De Novo genome assembly of isolated myxobacteria.</title>
        <authorList>
            <person name="Stevens D.C."/>
        </authorList>
    </citation>
    <scope>NUCLEOTIDE SEQUENCE [LARGE SCALE GENOMIC DNA]</scope>
    <source>
        <strain evidence="2 3">SCHIC003</strain>
    </source>
</reference>
<organism evidence="2 3">
    <name type="scientific">Myxococcus landrumensis</name>
    <dbReference type="NCBI Taxonomy" id="2813577"/>
    <lineage>
        <taxon>Bacteria</taxon>
        <taxon>Pseudomonadati</taxon>
        <taxon>Myxococcota</taxon>
        <taxon>Myxococcia</taxon>
        <taxon>Myxococcales</taxon>
        <taxon>Cystobacterineae</taxon>
        <taxon>Myxococcaceae</taxon>
        <taxon>Myxococcus</taxon>
    </lineage>
</organism>
<dbReference type="Pfam" id="PF13454">
    <property type="entry name" value="NAD_binding_9"/>
    <property type="match status" value="1"/>
</dbReference>
<evidence type="ECO:0000313" key="3">
    <source>
        <dbReference type="Proteomes" id="UP000663090"/>
    </source>
</evidence>
<sequence>MRAHESPWDVAIVGGGASGTLLAIHLLRQAHVPLRILLLERDGQVGQGLAYSTRNECHLLNVPASRMGAFGEDPEHFLRWLRRSEPGTAAGDFVPRLHYGAYLETVLKEAIAWSPPGVHLEVMTSEVLSIREHANRVTLSTREGPVVARTVVLALGNAPPANLRVEDGGLYASGRYHRSPWAEGALGSVGPRDAVLLVGTGLTMVDTVLSLEAQGHRGPLHALSRHGLLPHRHARSGAGAYASPPIRAVLRALRPTRSTPLRARAVLHLLREEVARAERSGANWRAVVDALRPVTVPLWQRLPLDERRRFLRHLRTYWDVHRHRMAPAVGDQVERLMASGRLRLHAARVRGFSLDDAGQVSVRLAPRGQRREEQLQVQHVVNCTGPEGLGPRHGHPLLRDLTEAGTVHPDALGLGLATHGSGALLNARGDTTGRLFTLGPLRRGELWETTAVPEIRVQARALADHLLQRQGRGLARYPEAPAEPAADGGT</sequence>
<dbReference type="InterPro" id="IPR036188">
    <property type="entry name" value="FAD/NAD-bd_sf"/>
</dbReference>
<dbReference type="PANTHER" id="PTHR40254">
    <property type="entry name" value="BLR0577 PROTEIN"/>
    <property type="match status" value="1"/>
</dbReference>
<dbReference type="RefSeq" id="WP_206712820.1">
    <property type="nucleotide sequence ID" value="NZ_CP071091.1"/>
</dbReference>
<dbReference type="InterPro" id="IPR052189">
    <property type="entry name" value="L-asp_N-monooxygenase_NS-form"/>
</dbReference>
<feature type="domain" description="FAD-dependent urate hydroxylase HpyO/Asp monooxygenase CreE-like FAD/NAD(P)-binding" evidence="1">
    <location>
        <begin position="11"/>
        <end position="157"/>
    </location>
</feature>
<proteinExistence type="predicted"/>
<dbReference type="EMBL" id="CP071091">
    <property type="protein sequence ID" value="QSQ11060.1"/>
    <property type="molecule type" value="Genomic_DNA"/>
</dbReference>
<dbReference type="Gene3D" id="3.50.50.60">
    <property type="entry name" value="FAD/NAD(P)-binding domain"/>
    <property type="match status" value="2"/>
</dbReference>
<evidence type="ECO:0000313" key="2">
    <source>
        <dbReference type="EMBL" id="QSQ11060.1"/>
    </source>
</evidence>